<feature type="domain" description="Metallo-beta-lactamase" evidence="1">
    <location>
        <begin position="18"/>
        <end position="204"/>
    </location>
</feature>
<dbReference type="InterPro" id="IPR050855">
    <property type="entry name" value="NDM-1-like"/>
</dbReference>
<name>A0A2N9PCJ1_9FLAO</name>
<dbReference type="Proteomes" id="UP000238180">
    <property type="component" value="Unassembled WGS sequence"/>
</dbReference>
<dbReference type="RefSeq" id="WP_105196601.1">
    <property type="nucleotide sequence ID" value="NZ_OLKH01000114.1"/>
</dbReference>
<organism evidence="3 4">
    <name type="scientific">Flavobacterium columnare</name>
    <dbReference type="NCBI Taxonomy" id="996"/>
    <lineage>
        <taxon>Bacteria</taxon>
        <taxon>Pseudomonadati</taxon>
        <taxon>Bacteroidota</taxon>
        <taxon>Flavobacteriia</taxon>
        <taxon>Flavobacteriales</taxon>
        <taxon>Flavobacteriaceae</taxon>
        <taxon>Flavobacterium</taxon>
    </lineage>
</organism>
<keyword evidence="3" id="KW-0378">Hydrolase</keyword>
<dbReference type="Proteomes" id="UP000288951">
    <property type="component" value="Unassembled WGS sequence"/>
</dbReference>
<dbReference type="EC" id="3.-.-.-" evidence="3"/>
<reference evidence="3" key="1">
    <citation type="submission" date="2018-02" db="EMBL/GenBank/DDBJ databases">
        <authorList>
            <person name="Cohen D.B."/>
            <person name="Kent A.D."/>
        </authorList>
    </citation>
    <scope>NUCLEOTIDE SEQUENCE [LARGE SCALE GENOMIC DNA]</scope>
    <source>
        <strain evidence="3">CIP109753</strain>
    </source>
</reference>
<dbReference type="InterPro" id="IPR036866">
    <property type="entry name" value="RibonucZ/Hydroxyglut_hydro"/>
</dbReference>
<dbReference type="EMBL" id="RQSM01000001">
    <property type="protein sequence ID" value="RVU92118.1"/>
    <property type="molecule type" value="Genomic_DNA"/>
</dbReference>
<evidence type="ECO:0000259" key="1">
    <source>
        <dbReference type="SMART" id="SM00849"/>
    </source>
</evidence>
<dbReference type="Gene3D" id="3.60.15.10">
    <property type="entry name" value="Ribonuclease Z/Hydroxyacylglutathione hydrolase-like"/>
    <property type="match status" value="1"/>
</dbReference>
<evidence type="ECO:0000313" key="4">
    <source>
        <dbReference type="Proteomes" id="UP000238180"/>
    </source>
</evidence>
<keyword evidence="5" id="KW-1185">Reference proteome</keyword>
<evidence type="ECO:0000313" key="2">
    <source>
        <dbReference type="EMBL" id="RVU92118.1"/>
    </source>
</evidence>
<dbReference type="EMBL" id="OLKH01000114">
    <property type="protein sequence ID" value="SPE78033.1"/>
    <property type="molecule type" value="Genomic_DNA"/>
</dbReference>
<protein>
    <submittedName>
        <fullName evidence="2">MBL fold metallo-hydrolase</fullName>
    </submittedName>
    <submittedName>
        <fullName evidence="3">Putative metallo-hydrolase YflN</fullName>
        <ecNumber evidence="3">3.-.-.-</ecNumber>
    </submittedName>
</protein>
<reference evidence="2" key="2">
    <citation type="submission" date="2018-12" db="EMBL/GenBank/DDBJ databases">
        <title>Draft genome sequence of Flaovobacterium columnare ARS1 isolated from channel catfish in Alabama.</title>
        <authorList>
            <person name="Cai W."/>
            <person name="Arias C."/>
        </authorList>
    </citation>
    <scope>NUCLEOTIDE SEQUENCE [LARGE SCALE GENOMIC DNA]</scope>
    <source>
        <strain evidence="2">ARS1</strain>
    </source>
</reference>
<accession>A0A2N9PCJ1</accession>
<evidence type="ECO:0000313" key="3">
    <source>
        <dbReference type="EMBL" id="SPE78033.1"/>
    </source>
</evidence>
<dbReference type="SMART" id="SM00849">
    <property type="entry name" value="Lactamase_B"/>
    <property type="match status" value="1"/>
</dbReference>
<sequence>MKKIAPDVFHIPLLPRNSVNCYFIEGILIDAGIKSSFLKIKKATKKIPIHAHALTHAHPDHQGASQLICDTLNIPLYCHAKEVPRVESGLVTKDYPSPQNIISLLQQKFWAGKGIKVNKTLQEGDTLGEFKVIETPGHSEGHIVFFREKDGVLIAGDIATNMNLITTKTGLHLPPSLFTAKPKENLNSLKRIAELNPRILCFGHGSVLYNHNKEFEKFVTKEFERHLSI</sequence>
<dbReference type="OrthoDB" id="9802248at2"/>
<dbReference type="Pfam" id="PF00753">
    <property type="entry name" value="Lactamase_B"/>
    <property type="match status" value="1"/>
</dbReference>
<dbReference type="PANTHER" id="PTHR42951:SF17">
    <property type="entry name" value="METALLO-BETA-LACTAMASE DOMAIN-CONTAINING PROTEIN"/>
    <property type="match status" value="1"/>
</dbReference>
<dbReference type="AlphaFoldDB" id="A0A2N9PCJ1"/>
<dbReference type="InterPro" id="IPR001279">
    <property type="entry name" value="Metallo-B-lactamas"/>
</dbReference>
<evidence type="ECO:0000313" key="5">
    <source>
        <dbReference type="Proteomes" id="UP000288951"/>
    </source>
</evidence>
<dbReference type="GO" id="GO:0016787">
    <property type="term" value="F:hydrolase activity"/>
    <property type="evidence" value="ECO:0007669"/>
    <property type="project" value="UniProtKB-KW"/>
</dbReference>
<proteinExistence type="predicted"/>
<gene>
    <name evidence="3" type="primary">yflN</name>
    <name evidence="2" type="ORF">EH230_01025</name>
    <name evidence="3" type="ORF">FLACOL_02047</name>
</gene>
<dbReference type="PANTHER" id="PTHR42951">
    <property type="entry name" value="METALLO-BETA-LACTAMASE DOMAIN-CONTAINING"/>
    <property type="match status" value="1"/>
</dbReference>
<dbReference type="CDD" id="cd07721">
    <property type="entry name" value="yflN-like_MBL-fold"/>
    <property type="match status" value="1"/>
</dbReference>
<dbReference type="SUPFAM" id="SSF56281">
    <property type="entry name" value="Metallo-hydrolase/oxidoreductase"/>
    <property type="match status" value="1"/>
</dbReference>